<evidence type="ECO:0000256" key="7">
    <source>
        <dbReference type="SAM" id="Phobius"/>
    </source>
</evidence>
<feature type="transmembrane region" description="Helical" evidence="7">
    <location>
        <begin position="431"/>
        <end position="454"/>
    </location>
</feature>
<evidence type="ECO:0000256" key="6">
    <source>
        <dbReference type="ARBA" id="ARBA00038076"/>
    </source>
</evidence>
<name>A0ABV1X9Y4_9ACTN</name>
<gene>
    <name evidence="9" type="ORF">ABT404_41410</name>
</gene>
<evidence type="ECO:0000256" key="2">
    <source>
        <dbReference type="ARBA" id="ARBA00022475"/>
    </source>
</evidence>
<accession>A0ABV1X9Y4</accession>
<feature type="domain" description="ABC3 transporter permease C-terminal" evidence="8">
    <location>
        <begin position="336"/>
        <end position="450"/>
    </location>
</feature>
<dbReference type="EMBL" id="JBEPEK010000497">
    <property type="protein sequence ID" value="MER7185848.1"/>
    <property type="molecule type" value="Genomic_DNA"/>
</dbReference>
<evidence type="ECO:0000313" key="9">
    <source>
        <dbReference type="EMBL" id="MER7185848.1"/>
    </source>
</evidence>
<feature type="transmembrane region" description="Helical" evidence="7">
    <location>
        <begin position="12"/>
        <end position="43"/>
    </location>
</feature>
<dbReference type="Proteomes" id="UP001474181">
    <property type="component" value="Unassembled WGS sequence"/>
</dbReference>
<sequence>LLAAPLLADTAAVYGSVGLGVSAGVDLAVAGGVLGVVAGTAWLSAWRAGRLRTVDALAVGRTPAARRGHWTARPAARLPVPRAVGLGLARPFHRPARAASMVAAVVFGTAAVTFATGMAASLGEVIAAKNHNAADVTVGAERTERPVPVGPGAQQVTAARAAAVKAAIASQPGTRDQYGSAETEAKVAGVTERVPVIAYDGDASWGGFVMVSGRWIRAAGEAVVATPFLTASGAQVGDTVTLTVNGSPVRARIVGEVFDVGEQGMRVFTDLASLRTAVPDLHPADRAVRLAPGTDADAYVKHLNAALKPLGVSATDTKSVNGSDDVVALDTLAATLTLILVVVAGLGVLGGVVLDTHERIRDLGIHKALGMTPRQTVTLVIASVVLPGLTGGALGVPLGLAVHRVVMPAMGDSAGLRLPDVVLDVYRTPELLLLAVSGTAIAVLGALLPAGWAARVRTATALRTE</sequence>
<keyword evidence="10" id="KW-1185">Reference proteome</keyword>
<dbReference type="PANTHER" id="PTHR30572">
    <property type="entry name" value="MEMBRANE COMPONENT OF TRANSPORTER-RELATED"/>
    <property type="match status" value="1"/>
</dbReference>
<comment type="similarity">
    <text evidence="6">Belongs to the ABC-4 integral membrane protein family.</text>
</comment>
<keyword evidence="2" id="KW-1003">Cell membrane</keyword>
<reference evidence="9 10" key="1">
    <citation type="submission" date="2024-06" db="EMBL/GenBank/DDBJ databases">
        <title>The Natural Products Discovery Center: Release of the First 8490 Sequenced Strains for Exploring Actinobacteria Biosynthetic Diversity.</title>
        <authorList>
            <person name="Kalkreuter E."/>
            <person name="Kautsar S.A."/>
            <person name="Yang D."/>
            <person name="Bader C.D."/>
            <person name="Teijaro C.N."/>
            <person name="Fluegel L."/>
            <person name="Davis C.M."/>
            <person name="Simpson J.R."/>
            <person name="Lauterbach L."/>
            <person name="Steele A.D."/>
            <person name="Gui C."/>
            <person name="Meng S."/>
            <person name="Li G."/>
            <person name="Viehrig K."/>
            <person name="Ye F."/>
            <person name="Su P."/>
            <person name="Kiefer A.F."/>
            <person name="Nichols A."/>
            <person name="Cepeda A.J."/>
            <person name="Yan W."/>
            <person name="Fan B."/>
            <person name="Jiang Y."/>
            <person name="Adhikari A."/>
            <person name="Zheng C.-J."/>
            <person name="Schuster L."/>
            <person name="Cowan T.M."/>
            <person name="Smanski M.J."/>
            <person name="Chevrette M.G."/>
            <person name="De Carvalho L.P.S."/>
            <person name="Shen B."/>
        </authorList>
    </citation>
    <scope>NUCLEOTIDE SEQUENCE [LARGE SCALE GENOMIC DNA]</scope>
    <source>
        <strain evidence="9 10">NPDC000234</strain>
    </source>
</reference>
<evidence type="ECO:0000259" key="8">
    <source>
        <dbReference type="Pfam" id="PF02687"/>
    </source>
</evidence>
<comment type="subcellular location">
    <subcellularLocation>
        <location evidence="1">Cell membrane</location>
        <topology evidence="1">Multi-pass membrane protein</topology>
    </subcellularLocation>
</comment>
<evidence type="ECO:0000256" key="5">
    <source>
        <dbReference type="ARBA" id="ARBA00023136"/>
    </source>
</evidence>
<keyword evidence="5 7" id="KW-0472">Membrane</keyword>
<dbReference type="InterPro" id="IPR003838">
    <property type="entry name" value="ABC3_permease_C"/>
</dbReference>
<dbReference type="Pfam" id="PF02687">
    <property type="entry name" value="FtsX"/>
    <property type="match status" value="1"/>
</dbReference>
<keyword evidence="4 7" id="KW-1133">Transmembrane helix</keyword>
<proteinExistence type="inferred from homology"/>
<feature type="transmembrane region" description="Helical" evidence="7">
    <location>
        <begin position="332"/>
        <end position="356"/>
    </location>
</feature>
<keyword evidence="3 7" id="KW-0812">Transmembrane</keyword>
<feature type="non-terminal residue" evidence="9">
    <location>
        <position position="1"/>
    </location>
</feature>
<dbReference type="InterPro" id="IPR050250">
    <property type="entry name" value="Macrolide_Exporter_MacB"/>
</dbReference>
<dbReference type="RefSeq" id="WP_350789062.1">
    <property type="nucleotide sequence ID" value="NZ_JBEPEK010000497.1"/>
</dbReference>
<comment type="caution">
    <text evidence="9">The sequence shown here is derived from an EMBL/GenBank/DDBJ whole genome shotgun (WGS) entry which is preliminary data.</text>
</comment>
<evidence type="ECO:0000256" key="1">
    <source>
        <dbReference type="ARBA" id="ARBA00004651"/>
    </source>
</evidence>
<feature type="transmembrane region" description="Helical" evidence="7">
    <location>
        <begin position="98"/>
        <end position="122"/>
    </location>
</feature>
<evidence type="ECO:0000256" key="4">
    <source>
        <dbReference type="ARBA" id="ARBA00022989"/>
    </source>
</evidence>
<evidence type="ECO:0000313" key="10">
    <source>
        <dbReference type="Proteomes" id="UP001474181"/>
    </source>
</evidence>
<protein>
    <submittedName>
        <fullName evidence="9">ABC transporter permease</fullName>
    </submittedName>
</protein>
<organism evidence="9 10">
    <name type="scientific">Streptomyces hyaluromycini</name>
    <dbReference type="NCBI Taxonomy" id="1377993"/>
    <lineage>
        <taxon>Bacteria</taxon>
        <taxon>Bacillati</taxon>
        <taxon>Actinomycetota</taxon>
        <taxon>Actinomycetes</taxon>
        <taxon>Kitasatosporales</taxon>
        <taxon>Streptomycetaceae</taxon>
        <taxon>Streptomyces</taxon>
    </lineage>
</organism>
<evidence type="ECO:0000256" key="3">
    <source>
        <dbReference type="ARBA" id="ARBA00022692"/>
    </source>
</evidence>
<feature type="transmembrane region" description="Helical" evidence="7">
    <location>
        <begin position="377"/>
        <end position="400"/>
    </location>
</feature>
<dbReference type="PANTHER" id="PTHR30572:SF4">
    <property type="entry name" value="ABC TRANSPORTER PERMEASE YTRF"/>
    <property type="match status" value="1"/>
</dbReference>